<evidence type="ECO:0000313" key="3">
    <source>
        <dbReference type="Proteomes" id="UP001140949"/>
    </source>
</evidence>
<dbReference type="EMBL" id="JANAVB010035817">
    <property type="protein sequence ID" value="KAJ6804888.1"/>
    <property type="molecule type" value="Genomic_DNA"/>
</dbReference>
<sequence length="103" mass="10922">MVKINQAADVCLGAFDFTDALIGSGLPSQSPIIMRKLPSPGFQVEVVLVDYDGSLPQRAPRPTTNTESNESPTATASRETSASKTSLLAQMRMVSSLTVIVNP</sequence>
<evidence type="ECO:0000256" key="1">
    <source>
        <dbReference type="SAM" id="MobiDB-lite"/>
    </source>
</evidence>
<proteinExistence type="predicted"/>
<feature type="compositionally biased region" description="Polar residues" evidence="1">
    <location>
        <begin position="62"/>
        <end position="85"/>
    </location>
</feature>
<feature type="region of interest" description="Disordered" evidence="1">
    <location>
        <begin position="53"/>
        <end position="85"/>
    </location>
</feature>
<dbReference type="Proteomes" id="UP001140949">
    <property type="component" value="Unassembled WGS sequence"/>
</dbReference>
<accession>A0AAX6ELU3</accession>
<name>A0AAX6ELU3_IRIPA</name>
<reference evidence="2" key="2">
    <citation type="submission" date="2023-04" db="EMBL/GenBank/DDBJ databases">
        <authorList>
            <person name="Bruccoleri R.E."/>
            <person name="Oakeley E.J."/>
            <person name="Faust A.-M."/>
            <person name="Dessus-Babus S."/>
            <person name="Altorfer M."/>
            <person name="Burckhardt D."/>
            <person name="Oertli M."/>
            <person name="Naumann U."/>
            <person name="Petersen F."/>
            <person name="Wong J."/>
        </authorList>
    </citation>
    <scope>NUCLEOTIDE SEQUENCE</scope>
    <source>
        <strain evidence="2">GSM-AAB239-AS_SAM_17_03QT</strain>
        <tissue evidence="2">Leaf</tissue>
    </source>
</reference>
<dbReference type="AlphaFoldDB" id="A0AAX6ELU3"/>
<reference evidence="2" key="1">
    <citation type="journal article" date="2023" name="GigaByte">
        <title>Genome assembly of the bearded iris, Iris pallida Lam.</title>
        <authorList>
            <person name="Bruccoleri R.E."/>
            <person name="Oakeley E.J."/>
            <person name="Faust A.M.E."/>
            <person name="Altorfer M."/>
            <person name="Dessus-Babus S."/>
            <person name="Burckhardt D."/>
            <person name="Oertli M."/>
            <person name="Naumann U."/>
            <person name="Petersen F."/>
            <person name="Wong J."/>
        </authorList>
    </citation>
    <scope>NUCLEOTIDE SEQUENCE</scope>
    <source>
        <strain evidence="2">GSM-AAB239-AS_SAM_17_03QT</strain>
    </source>
</reference>
<comment type="caution">
    <text evidence="2">The sequence shown here is derived from an EMBL/GenBank/DDBJ whole genome shotgun (WGS) entry which is preliminary data.</text>
</comment>
<organism evidence="2 3">
    <name type="scientific">Iris pallida</name>
    <name type="common">Sweet iris</name>
    <dbReference type="NCBI Taxonomy" id="29817"/>
    <lineage>
        <taxon>Eukaryota</taxon>
        <taxon>Viridiplantae</taxon>
        <taxon>Streptophyta</taxon>
        <taxon>Embryophyta</taxon>
        <taxon>Tracheophyta</taxon>
        <taxon>Spermatophyta</taxon>
        <taxon>Magnoliopsida</taxon>
        <taxon>Liliopsida</taxon>
        <taxon>Asparagales</taxon>
        <taxon>Iridaceae</taxon>
        <taxon>Iridoideae</taxon>
        <taxon>Irideae</taxon>
        <taxon>Iris</taxon>
    </lineage>
</organism>
<keyword evidence="3" id="KW-1185">Reference proteome</keyword>
<protein>
    <submittedName>
        <fullName evidence="2">Phosphatidylinositol 3,4,5-trisphosphate 3-phosphatase and protein-tyrosine-phosphatase PTEN2A</fullName>
    </submittedName>
</protein>
<gene>
    <name evidence="2" type="ORF">M6B38_185265</name>
</gene>
<evidence type="ECO:0000313" key="2">
    <source>
        <dbReference type="EMBL" id="KAJ6804888.1"/>
    </source>
</evidence>